<name>A0A923JV47_9PSED</name>
<evidence type="ECO:0000313" key="5">
    <source>
        <dbReference type="Proteomes" id="UP001621534"/>
    </source>
</evidence>
<dbReference type="AlphaFoldDB" id="A0A923JV47"/>
<dbReference type="PROSITE" id="PS51257">
    <property type="entry name" value="PROKAR_LIPOPROTEIN"/>
    <property type="match status" value="1"/>
</dbReference>
<feature type="signal peptide" evidence="1">
    <location>
        <begin position="1"/>
        <end position="21"/>
    </location>
</feature>
<reference evidence="3" key="4">
    <citation type="submission" date="2021-06" db="EMBL/GenBank/DDBJ databases">
        <title>Updating the genus Pseudomonas: Description of 43 new species and partition of the Pseudomonas putida group.</title>
        <authorList>
            <person name="Girard L."/>
            <person name="Lood C."/>
            <person name="Vandamme P."/>
            <person name="Rokni-Zadeh H."/>
            <person name="Van Noort V."/>
            <person name="Hofte M."/>
            <person name="Lavigne R."/>
            <person name="De Mot R."/>
        </authorList>
    </citation>
    <scope>NUCLEOTIDE SEQUENCE</scope>
    <source>
        <strain evidence="3">SWRI10</strain>
    </source>
</reference>
<dbReference type="EMBL" id="JAHWXS010000002">
    <property type="protein sequence ID" value="MFK5732416.1"/>
    <property type="molecule type" value="Genomic_DNA"/>
</dbReference>
<reference evidence="4" key="5">
    <citation type="submission" date="2021-07" db="EMBL/GenBank/DDBJ databases">
        <authorList>
            <person name="Wevar Oller A.L."/>
            <person name="Talano M.A."/>
            <person name="Torres Tejerizo G.A."/>
            <person name="Agostini E."/>
        </authorList>
    </citation>
    <scope>NUCLEOTIDE SEQUENCE</scope>
    <source>
        <strain evidence="4">AW4</strain>
    </source>
</reference>
<accession>A0A923JV47</accession>
<dbReference type="RefSeq" id="WP_186553398.1">
    <property type="nucleotide sequence ID" value="NZ_JABWRE020000001.1"/>
</dbReference>
<reference evidence="2" key="2">
    <citation type="journal article" date="2020" name="Microorganisms">
        <title>Reliable Identification of Environmental Pseudomonas Isolates Using the rpoD Gene.</title>
        <authorList>
            <consortium name="The Broad Institute Genome Sequencing Platform"/>
            <person name="Girard L."/>
            <person name="Lood C."/>
            <person name="Rokni-Zadeh H."/>
            <person name="van Noort V."/>
            <person name="Lavigne R."/>
            <person name="De Mot R."/>
        </authorList>
    </citation>
    <scope>NUCLEOTIDE SEQUENCE</scope>
    <source>
        <strain evidence="2">SWRI10</strain>
    </source>
</reference>
<evidence type="ECO:0000313" key="2">
    <source>
        <dbReference type="EMBL" id="MBC3439823.1"/>
    </source>
</evidence>
<gene>
    <name evidence="3" type="ORF">HU737_008105</name>
    <name evidence="2" type="ORF">HU737_03950</name>
    <name evidence="4" type="ORF">KW869_02690</name>
</gene>
<comment type="caution">
    <text evidence="2">The sequence shown here is derived from an EMBL/GenBank/DDBJ whole genome shotgun (WGS) entry which is preliminary data.</text>
</comment>
<dbReference type="EMBL" id="JABWRE020000001">
    <property type="protein sequence ID" value="MBV4535936.1"/>
    <property type="molecule type" value="Genomic_DNA"/>
</dbReference>
<sequence>MSKHHCIARLPVILLGVLALSACKTSGVVGNNVDKVDDKVMQQFTADVQHNLQLNILSASRGKLVGAARLHVTLNKRSEPVACKVTAAAPKHSAMLPADVVRSDFATLAKVIKAQCWMTVYPQVPEPLFGEDDSVEMVAPVIVMLPAHWKNAHASWDLRQQQRQYFWHQLMRTQPVDSIGTAVIRYQANAQGKVQGCLIDLQPTRLRTDAFRLDSALQARLNSACLGLDLQAMPGFAPDPHGRVEGYALVEYAPWKVGRP</sequence>
<reference evidence="4 5" key="1">
    <citation type="journal article" date="2012" name="Plant Soil">
        <title>Screening of plant growth-promoting traits in arsenic-resistant bacteria isolated from the rhizosphere of soybean plants from Argentinean agricultural soil.</title>
        <authorList>
            <person name="Wevar Oller A.L."/>
            <person name="Talano M.A."/>
            <person name="Agostini E."/>
        </authorList>
    </citation>
    <scope>NUCLEOTIDE SEQUENCE [LARGE SCALE GENOMIC DNA]</scope>
    <source>
        <strain evidence="4 5">AW4</strain>
    </source>
</reference>
<dbReference type="Proteomes" id="UP001621534">
    <property type="component" value="Unassembled WGS sequence"/>
</dbReference>
<organism evidence="2">
    <name type="scientific">Pseudomonas urmiensis</name>
    <dbReference type="NCBI Taxonomy" id="2745493"/>
    <lineage>
        <taxon>Bacteria</taxon>
        <taxon>Pseudomonadati</taxon>
        <taxon>Pseudomonadota</taxon>
        <taxon>Gammaproteobacteria</taxon>
        <taxon>Pseudomonadales</taxon>
        <taxon>Pseudomonadaceae</taxon>
        <taxon>Pseudomonas</taxon>
    </lineage>
</organism>
<dbReference type="EMBL" id="JABWRE010000002">
    <property type="protein sequence ID" value="MBC3439823.1"/>
    <property type="molecule type" value="Genomic_DNA"/>
</dbReference>
<evidence type="ECO:0000313" key="4">
    <source>
        <dbReference type="EMBL" id="MFK5732416.1"/>
    </source>
</evidence>
<evidence type="ECO:0008006" key="6">
    <source>
        <dbReference type="Google" id="ProtNLM"/>
    </source>
</evidence>
<keyword evidence="5" id="KW-1185">Reference proteome</keyword>
<keyword evidence="1" id="KW-0732">Signal</keyword>
<feature type="chain" id="PRO_5044696987" description="Lipoprotein" evidence="1">
    <location>
        <begin position="22"/>
        <end position="260"/>
    </location>
</feature>
<proteinExistence type="predicted"/>
<dbReference type="Proteomes" id="UP000599879">
    <property type="component" value="Unassembled WGS sequence"/>
</dbReference>
<evidence type="ECO:0000313" key="3">
    <source>
        <dbReference type="EMBL" id="MBV4535936.1"/>
    </source>
</evidence>
<evidence type="ECO:0000256" key="1">
    <source>
        <dbReference type="SAM" id="SignalP"/>
    </source>
</evidence>
<protein>
    <recommendedName>
        <fullName evidence="6">Lipoprotein</fullName>
    </recommendedName>
</protein>
<reference evidence="2" key="3">
    <citation type="submission" date="2020-07" db="EMBL/GenBank/DDBJ databases">
        <authorList>
            <person name="Lood C."/>
            <person name="Girard L."/>
        </authorList>
    </citation>
    <scope>NUCLEOTIDE SEQUENCE</scope>
    <source>
        <strain evidence="2">SWRI10</strain>
    </source>
</reference>